<dbReference type="InterPro" id="IPR025886">
    <property type="entry name" value="PP2-like"/>
</dbReference>
<dbReference type="AlphaFoldDB" id="A0A6A4L4I1"/>
<accession>A0A6A4L4I1</accession>
<dbReference type="EMBL" id="QEFC01002721">
    <property type="protein sequence ID" value="KAE9451174.1"/>
    <property type="molecule type" value="Genomic_DNA"/>
</dbReference>
<dbReference type="Proteomes" id="UP000428333">
    <property type="component" value="Linkage Group LG10"/>
</dbReference>
<sequence length="565" mass="63652">LAVVGSTFKSAAESDAVWERFLPSHYRDIITRAVDFPNLTPSSSFASKKQLYLWLSNHPLLIDQGTKLHGTSQLYGATHPAIGDGYPYPSPGAYGFEYQPTEVAVGVSGSESETQSVYLDPEGGQRLQYQIVPRNPVFRRSFSIGNRRRQRTTSVLNGDSCDRKYPKARGDGWMEIEMGEYFNKGGGGEDEELEMSVMEVERGDWKSGLIVQGIEIRPKSGFKNYDMHGNTQRREETGGWRFLFNKGGGGEDEELEMSVMEVERGDWKSGLIVQGIEIRPEIDACRLAVVGSTFKSAGESDAVWERFLPSHYKDIITRAVDFPNPTPSSPFASKKQLYLWLSDHPLLIDQGTMSFSLEKSSGRICYMLAARNLAIVWGDTPSYWRWISIPESRFSEVAELINVCWLEIRGKINTSMLSPNTTYAAFFVFKSTADAYGFEYHPTEVAVGVSGSESETQSVYLDPERGQRLQFQIVPRKPVFRRGFGISNRWRQRTTSVLNGESCDRKYPKVRGDGWMEIEMGEYFNKGGGGEDEELEMSVMEVERGDWKSGLIVQGIEIRPKVVDK</sequence>
<comment type="caution">
    <text evidence="1">The sequence shown here is derived from an EMBL/GenBank/DDBJ whole genome shotgun (WGS) entry which is preliminary data.</text>
</comment>
<dbReference type="OrthoDB" id="1918565at2759"/>
<protein>
    <recommendedName>
        <fullName evidence="3">F-box domain-containing protein</fullName>
    </recommendedName>
</protein>
<evidence type="ECO:0000313" key="1">
    <source>
        <dbReference type="EMBL" id="KAE9451174.1"/>
    </source>
</evidence>
<evidence type="ECO:0008006" key="3">
    <source>
        <dbReference type="Google" id="ProtNLM"/>
    </source>
</evidence>
<proteinExistence type="predicted"/>
<reference evidence="1 2" key="1">
    <citation type="journal article" date="2019" name="Genome Biol. Evol.">
        <title>The Rhododendron genome and chromosomal organization provide insight into shared whole-genome duplications across the heath family (Ericaceae).</title>
        <authorList>
            <person name="Soza V.L."/>
            <person name="Lindsley D."/>
            <person name="Waalkes A."/>
            <person name="Ramage E."/>
            <person name="Patwardhan R.P."/>
            <person name="Burton J.N."/>
            <person name="Adey A."/>
            <person name="Kumar A."/>
            <person name="Qiu R."/>
            <person name="Shendure J."/>
            <person name="Hall B."/>
        </authorList>
    </citation>
    <scope>NUCLEOTIDE SEQUENCE [LARGE SCALE GENOMIC DNA]</scope>
    <source>
        <strain evidence="1">RSF 1966-606</strain>
    </source>
</reference>
<dbReference type="PANTHER" id="PTHR32278">
    <property type="entry name" value="F-BOX DOMAIN-CONTAINING PROTEIN"/>
    <property type="match status" value="1"/>
</dbReference>
<dbReference type="Pfam" id="PF14299">
    <property type="entry name" value="PP2"/>
    <property type="match status" value="3"/>
</dbReference>
<name>A0A6A4L4I1_9ERIC</name>
<organism evidence="1 2">
    <name type="scientific">Rhododendron williamsianum</name>
    <dbReference type="NCBI Taxonomy" id="262921"/>
    <lineage>
        <taxon>Eukaryota</taxon>
        <taxon>Viridiplantae</taxon>
        <taxon>Streptophyta</taxon>
        <taxon>Embryophyta</taxon>
        <taxon>Tracheophyta</taxon>
        <taxon>Spermatophyta</taxon>
        <taxon>Magnoliopsida</taxon>
        <taxon>eudicotyledons</taxon>
        <taxon>Gunneridae</taxon>
        <taxon>Pentapetalae</taxon>
        <taxon>asterids</taxon>
        <taxon>Ericales</taxon>
        <taxon>Ericaceae</taxon>
        <taxon>Ericoideae</taxon>
        <taxon>Rhodoreae</taxon>
        <taxon>Rhododendron</taxon>
    </lineage>
</organism>
<gene>
    <name evidence="1" type="ORF">C3L33_16909</name>
</gene>
<keyword evidence="2" id="KW-1185">Reference proteome</keyword>
<evidence type="ECO:0000313" key="2">
    <source>
        <dbReference type="Proteomes" id="UP000428333"/>
    </source>
</evidence>
<dbReference type="PANTHER" id="PTHR32278:SF111">
    <property type="entry name" value="F-BOX PROTEIN PP2-B12-RELATED"/>
    <property type="match status" value="1"/>
</dbReference>
<feature type="non-terminal residue" evidence="1">
    <location>
        <position position="1"/>
    </location>
</feature>
<dbReference type="CDD" id="cd22162">
    <property type="entry name" value="F-box_AtSKIP3-like"/>
    <property type="match status" value="1"/>
</dbReference>